<dbReference type="Pfam" id="PF06580">
    <property type="entry name" value="His_kinase"/>
    <property type="match status" value="1"/>
</dbReference>
<gene>
    <name evidence="8" type="ORF">KCTCHS21_22740</name>
</gene>
<reference evidence="8 9" key="1">
    <citation type="submission" date="2019-01" db="EMBL/GenBank/DDBJ databases">
        <title>Complete genome sequence of Cohnella hallensis HS21 isolated from Korean fir (Abies koreana) rhizospheric soil.</title>
        <authorList>
            <person name="Jiang L."/>
            <person name="Kang S.W."/>
            <person name="Kim S."/>
            <person name="Jung J."/>
            <person name="Kim C.Y."/>
            <person name="Kim D.H."/>
            <person name="Kim S.W."/>
            <person name="Lee J."/>
        </authorList>
    </citation>
    <scope>NUCLEOTIDE SEQUENCE [LARGE SCALE GENOMIC DNA]</scope>
    <source>
        <strain evidence="8 9">HS21</strain>
    </source>
</reference>
<dbReference type="InterPro" id="IPR003660">
    <property type="entry name" value="HAMP_dom"/>
</dbReference>
<dbReference type="InterPro" id="IPR010559">
    <property type="entry name" value="Sig_transdc_His_kin_internal"/>
</dbReference>
<evidence type="ECO:0000259" key="7">
    <source>
        <dbReference type="PROSITE" id="PS50885"/>
    </source>
</evidence>
<sequence length="587" mass="68030">MEIPNMSKWNRPTIFVKLMLTFIAVLAPLYLLTLVINNKGAQSTHKEISQSLAGRNDFYLKTLEMEVERVVRMLPEYVADKDLIALSTTGDSMSDYEKIDNIRAIQRRINLIKYNSIYFKEVRTYIPLIQRTILSSTFETSINEEEFNALKLKKDDIQESPLIYWNGRLFISMQYPAVANRRALFAVGVEISVDKLRNTLSEVISIPEGNAAILNFTQDWTISNEKNTSMITTLRSHLTEKVKGGQVAGYDTLKFNQIPYLVSYTYSNELESYLVSYVPESHVTGPISKYQYWILGVSGLSVFIVLFFSMSIFRMIHRPLKELIGAFKRMRTGDIVQIKHTQQRHDEFGYLYRAYNETAVHLKTLIQENYEQKIHSQRSELKRLQSQINPHFLYNCFFVLCRLIKSEDLELAYRFCQYVGDYFQFITRDDSDQISLATEIKHVQTYVDIQKVCYGERIQVEFDMLDPAIEKFRVPRLIFQPIVENIYKHAVAKMINGGNIWIHMEQAAGDLTIYMEDSGDSLTAMDIEKLNNRLSMSAYHIEDTTGIINVHRRIQIMCGPDYGLTMSRSKLGGLRVEIRLSLMEGED</sequence>
<dbReference type="Proteomes" id="UP000289856">
    <property type="component" value="Chromosome"/>
</dbReference>
<keyword evidence="6" id="KW-1133">Transmembrane helix</keyword>
<dbReference type="SUPFAM" id="SSF158472">
    <property type="entry name" value="HAMP domain-like"/>
    <property type="match status" value="1"/>
</dbReference>
<evidence type="ECO:0000256" key="2">
    <source>
        <dbReference type="ARBA" id="ARBA00022475"/>
    </source>
</evidence>
<dbReference type="CDD" id="cd06225">
    <property type="entry name" value="HAMP"/>
    <property type="match status" value="1"/>
</dbReference>
<keyword evidence="9" id="KW-1185">Reference proteome</keyword>
<evidence type="ECO:0000256" key="5">
    <source>
        <dbReference type="ARBA" id="ARBA00023136"/>
    </source>
</evidence>
<dbReference type="SUPFAM" id="SSF55874">
    <property type="entry name" value="ATPase domain of HSP90 chaperone/DNA topoisomerase II/histidine kinase"/>
    <property type="match status" value="1"/>
</dbReference>
<feature type="transmembrane region" description="Helical" evidence="6">
    <location>
        <begin position="14"/>
        <end position="36"/>
    </location>
</feature>
<protein>
    <recommendedName>
        <fullName evidence="7">HAMP domain-containing protein</fullName>
    </recommendedName>
</protein>
<keyword evidence="4" id="KW-0808">Transferase</keyword>
<evidence type="ECO:0000313" key="9">
    <source>
        <dbReference type="Proteomes" id="UP000289856"/>
    </source>
</evidence>
<dbReference type="AlphaFoldDB" id="A0A3T1D4H4"/>
<dbReference type="GO" id="GO:0005886">
    <property type="term" value="C:plasma membrane"/>
    <property type="evidence" value="ECO:0007669"/>
    <property type="project" value="UniProtKB-SubCell"/>
</dbReference>
<keyword evidence="6" id="KW-0812">Transmembrane</keyword>
<dbReference type="KEGG" id="cohn:KCTCHS21_22740"/>
<organism evidence="8 9">
    <name type="scientific">Cohnella abietis</name>
    <dbReference type="NCBI Taxonomy" id="2507935"/>
    <lineage>
        <taxon>Bacteria</taxon>
        <taxon>Bacillati</taxon>
        <taxon>Bacillota</taxon>
        <taxon>Bacilli</taxon>
        <taxon>Bacillales</taxon>
        <taxon>Paenibacillaceae</taxon>
        <taxon>Cohnella</taxon>
    </lineage>
</organism>
<comment type="subcellular location">
    <subcellularLocation>
        <location evidence="1">Cell membrane</location>
        <topology evidence="1">Multi-pass membrane protein</topology>
    </subcellularLocation>
</comment>
<dbReference type="Gene3D" id="3.30.565.10">
    <property type="entry name" value="Histidine kinase-like ATPase, C-terminal domain"/>
    <property type="match status" value="1"/>
</dbReference>
<proteinExistence type="predicted"/>
<dbReference type="OrthoDB" id="2062925at2"/>
<dbReference type="GO" id="GO:0000155">
    <property type="term" value="F:phosphorelay sensor kinase activity"/>
    <property type="evidence" value="ECO:0007669"/>
    <property type="project" value="InterPro"/>
</dbReference>
<name>A0A3T1D4H4_9BACL</name>
<evidence type="ECO:0000256" key="6">
    <source>
        <dbReference type="SAM" id="Phobius"/>
    </source>
</evidence>
<feature type="domain" description="HAMP" evidence="7">
    <location>
        <begin position="314"/>
        <end position="367"/>
    </location>
</feature>
<evidence type="ECO:0000256" key="3">
    <source>
        <dbReference type="ARBA" id="ARBA00022553"/>
    </source>
</evidence>
<dbReference type="InterPro" id="IPR036890">
    <property type="entry name" value="HATPase_C_sf"/>
</dbReference>
<dbReference type="Gene3D" id="6.10.340.10">
    <property type="match status" value="1"/>
</dbReference>
<keyword evidence="5 6" id="KW-0472">Membrane</keyword>
<evidence type="ECO:0000313" key="8">
    <source>
        <dbReference type="EMBL" id="BBI32875.1"/>
    </source>
</evidence>
<accession>A0A3T1D4H4</accession>
<dbReference type="EMBL" id="AP019400">
    <property type="protein sequence ID" value="BBI32875.1"/>
    <property type="molecule type" value="Genomic_DNA"/>
</dbReference>
<keyword evidence="3" id="KW-0597">Phosphoprotein</keyword>
<dbReference type="RefSeq" id="WP_130607735.1">
    <property type="nucleotide sequence ID" value="NZ_AP019400.1"/>
</dbReference>
<evidence type="ECO:0000256" key="1">
    <source>
        <dbReference type="ARBA" id="ARBA00004651"/>
    </source>
</evidence>
<dbReference type="PROSITE" id="PS50885">
    <property type="entry name" value="HAMP"/>
    <property type="match status" value="1"/>
</dbReference>
<keyword evidence="2" id="KW-1003">Cell membrane</keyword>
<evidence type="ECO:0000256" key="4">
    <source>
        <dbReference type="ARBA" id="ARBA00022679"/>
    </source>
</evidence>
<feature type="transmembrane region" description="Helical" evidence="6">
    <location>
        <begin position="290"/>
        <end position="313"/>
    </location>
</feature>
<dbReference type="InterPro" id="IPR050640">
    <property type="entry name" value="Bact_2-comp_sensor_kinase"/>
</dbReference>
<dbReference type="PANTHER" id="PTHR34220:SF7">
    <property type="entry name" value="SENSOR HISTIDINE KINASE YPDA"/>
    <property type="match status" value="1"/>
</dbReference>
<dbReference type="PANTHER" id="PTHR34220">
    <property type="entry name" value="SENSOR HISTIDINE KINASE YPDA"/>
    <property type="match status" value="1"/>
</dbReference>